<accession>A0A0H2S984</accession>
<reference evidence="1 2" key="1">
    <citation type="submission" date="2015-04" db="EMBL/GenBank/DDBJ databases">
        <title>Complete genome sequence of Schizopora paradoxa KUC8140, a cosmopolitan wood degrader in East Asia.</title>
        <authorList>
            <consortium name="DOE Joint Genome Institute"/>
            <person name="Min B."/>
            <person name="Park H."/>
            <person name="Jang Y."/>
            <person name="Kim J.-J."/>
            <person name="Kim K.H."/>
            <person name="Pangilinan J."/>
            <person name="Lipzen A."/>
            <person name="Riley R."/>
            <person name="Grigoriev I.V."/>
            <person name="Spatafora J.W."/>
            <person name="Choi I.-G."/>
        </authorList>
    </citation>
    <scope>NUCLEOTIDE SEQUENCE [LARGE SCALE GENOMIC DNA]</scope>
    <source>
        <strain evidence="1 2">KUC8140</strain>
    </source>
</reference>
<protein>
    <submittedName>
        <fullName evidence="1">Uncharacterized protein</fullName>
    </submittedName>
</protein>
<dbReference type="AlphaFoldDB" id="A0A0H2S984"/>
<evidence type="ECO:0000313" key="2">
    <source>
        <dbReference type="Proteomes" id="UP000053477"/>
    </source>
</evidence>
<organism evidence="1 2">
    <name type="scientific">Schizopora paradoxa</name>
    <dbReference type="NCBI Taxonomy" id="27342"/>
    <lineage>
        <taxon>Eukaryota</taxon>
        <taxon>Fungi</taxon>
        <taxon>Dikarya</taxon>
        <taxon>Basidiomycota</taxon>
        <taxon>Agaricomycotina</taxon>
        <taxon>Agaricomycetes</taxon>
        <taxon>Hymenochaetales</taxon>
        <taxon>Schizoporaceae</taxon>
        <taxon>Schizopora</taxon>
    </lineage>
</organism>
<proteinExistence type="predicted"/>
<evidence type="ECO:0000313" key="1">
    <source>
        <dbReference type="EMBL" id="KLO18268.1"/>
    </source>
</evidence>
<keyword evidence="2" id="KW-1185">Reference proteome</keyword>
<gene>
    <name evidence="1" type="ORF">SCHPADRAFT_899878</name>
</gene>
<sequence length="265" mass="30112">MPQATRRKRFKWNLFRRSSTFPDQISSNASKDTTKSKARSTLRTLSGVASHTFNVARELSDSFGPLKGTVNGVGYAKDVWQTVKRTRNDAFVLQSEIIAFRDQVDDMISDETITTAPIQIVNALICLDEDLNALETTLRLLSKERVRSQILHWKECEARLKSAQSRFRSSRENFLTQCAFGSVLIHKDIVVDSYRNKNVERIVKKKTEIRGARREETIKIFVQFGLFSCDGSMGGPVPEEQVLTMRVREPWPPSWNPLEGSGVIS</sequence>
<dbReference type="Proteomes" id="UP000053477">
    <property type="component" value="Unassembled WGS sequence"/>
</dbReference>
<dbReference type="EMBL" id="KQ085896">
    <property type="protein sequence ID" value="KLO18268.1"/>
    <property type="molecule type" value="Genomic_DNA"/>
</dbReference>
<name>A0A0H2S984_9AGAM</name>
<dbReference type="InParanoid" id="A0A0H2S984"/>